<keyword evidence="1" id="KW-1133">Transmembrane helix</keyword>
<evidence type="ECO:0000313" key="3">
    <source>
        <dbReference type="Proteomes" id="UP000234271"/>
    </source>
</evidence>
<sequence length="127" mass="14563">MMNIVPLDRRQLRDFGFVLGGGIIGVFGIFLPWLYHSAFSLWVWLLGGGFILIGLGLPDILRPVYFGWERLGLVLGWINTRLILGILFFFVITPLGWLMRVLGKGLSVHLHRIDKPPRLPNHMERPF</sequence>
<dbReference type="Proteomes" id="UP000234271">
    <property type="component" value="Chromosome"/>
</dbReference>
<protein>
    <submittedName>
        <fullName evidence="2">SxtJ</fullName>
    </submittedName>
</protein>
<evidence type="ECO:0000313" key="2">
    <source>
        <dbReference type="EMBL" id="AUI67965.1"/>
    </source>
</evidence>
<dbReference type="KEGG" id="blep:AL038_01920"/>
<reference evidence="3" key="1">
    <citation type="submission" date="2016-12" db="EMBL/GenBank/DDBJ databases">
        <title>Complete Genome Sequence of Beggiatoa leptomitiformis D-401.</title>
        <authorList>
            <person name="Fomenkov A."/>
            <person name="Vincze T."/>
            <person name="Grabovich M."/>
            <person name="Anton B.P."/>
            <person name="Dubinina G."/>
            <person name="Orlova M."/>
            <person name="Belousova E."/>
            <person name="Roberts R.J."/>
        </authorList>
    </citation>
    <scope>NUCLEOTIDE SEQUENCE [LARGE SCALE GENOMIC DNA]</scope>
    <source>
        <strain evidence="3">D-401</strain>
    </source>
</reference>
<feature type="transmembrane region" description="Helical" evidence="1">
    <location>
        <begin position="41"/>
        <end position="61"/>
    </location>
</feature>
<dbReference type="InterPro" id="IPR045781">
    <property type="entry name" value="SxtJ"/>
</dbReference>
<dbReference type="STRING" id="288004.AL038_01920"/>
<feature type="transmembrane region" description="Helical" evidence="1">
    <location>
        <begin position="82"/>
        <end position="102"/>
    </location>
</feature>
<dbReference type="OrthoDB" id="9790341at2"/>
<evidence type="ECO:0000256" key="1">
    <source>
        <dbReference type="SAM" id="Phobius"/>
    </source>
</evidence>
<keyword evidence="1" id="KW-0472">Membrane</keyword>
<dbReference type="Pfam" id="PF19588">
    <property type="entry name" value="SxtJ"/>
    <property type="match status" value="1"/>
</dbReference>
<keyword evidence="3" id="KW-1185">Reference proteome</keyword>
<gene>
    <name evidence="2" type="ORF">BLE401_04115</name>
</gene>
<proteinExistence type="predicted"/>
<dbReference type="AlphaFoldDB" id="A0A2N9YBW0"/>
<keyword evidence="1" id="KW-0812">Transmembrane</keyword>
<accession>A0A2N9YBW0</accession>
<organism evidence="2 3">
    <name type="scientific">Beggiatoa leptomitoformis</name>
    <dbReference type="NCBI Taxonomy" id="288004"/>
    <lineage>
        <taxon>Bacteria</taxon>
        <taxon>Pseudomonadati</taxon>
        <taxon>Pseudomonadota</taxon>
        <taxon>Gammaproteobacteria</taxon>
        <taxon>Thiotrichales</taxon>
        <taxon>Thiotrichaceae</taxon>
        <taxon>Beggiatoa</taxon>
    </lineage>
</organism>
<dbReference type="EMBL" id="CP018889">
    <property type="protein sequence ID" value="AUI67965.1"/>
    <property type="molecule type" value="Genomic_DNA"/>
</dbReference>
<feature type="transmembrane region" description="Helical" evidence="1">
    <location>
        <begin position="12"/>
        <end position="35"/>
    </location>
</feature>
<name>A0A2N9YBW0_9GAMM</name>
<dbReference type="RefSeq" id="WP_062148199.1">
    <property type="nucleotide sequence ID" value="NZ_CP012373.2"/>
</dbReference>